<dbReference type="PANTHER" id="PTHR42747:SF3">
    <property type="entry name" value="NITRONATE MONOOXYGENASE-RELATED"/>
    <property type="match status" value="1"/>
</dbReference>
<evidence type="ECO:0000313" key="2">
    <source>
        <dbReference type="Proteomes" id="UP000214596"/>
    </source>
</evidence>
<proteinExistence type="predicted"/>
<keyword evidence="1" id="KW-0223">Dioxygenase</keyword>
<dbReference type="Pfam" id="PF03060">
    <property type="entry name" value="NMO"/>
    <property type="match status" value="1"/>
</dbReference>
<dbReference type="SUPFAM" id="SSF51412">
    <property type="entry name" value="Inosine monophosphate dehydrogenase (IMPDH)"/>
    <property type="match status" value="1"/>
</dbReference>
<dbReference type="AlphaFoldDB" id="A0A227J8D8"/>
<feature type="non-terminal residue" evidence="1">
    <location>
        <position position="1"/>
    </location>
</feature>
<comment type="caution">
    <text evidence="1">The sequence shown here is derived from an EMBL/GenBank/DDBJ whole genome shotgun (WGS) entry which is preliminary data.</text>
</comment>
<dbReference type="InterPro" id="IPR013785">
    <property type="entry name" value="Aldolase_TIM"/>
</dbReference>
<dbReference type="Gene3D" id="3.20.20.70">
    <property type="entry name" value="Aldolase class I"/>
    <property type="match status" value="1"/>
</dbReference>
<dbReference type="EMBL" id="NIXT01002031">
    <property type="protein sequence ID" value="OXE30624.1"/>
    <property type="molecule type" value="Genomic_DNA"/>
</dbReference>
<sequence>GASAVQVGSAYLLCDEAKTSSLHRYAIASERAQHTAVTNVFSGRPARGIVNRAMSELGYICESAPKFPYASIEMTQLRALMEKQNRDEFTPLWCGQNSSGCKEVSAAEMTLSLVEGIDLN</sequence>
<gene>
    <name evidence="1" type="ORF">CA163_22380</name>
</gene>
<dbReference type="PANTHER" id="PTHR42747">
    <property type="entry name" value="NITRONATE MONOOXYGENASE-RELATED"/>
    <property type="match status" value="1"/>
</dbReference>
<accession>A0A227J8D8</accession>
<dbReference type="GO" id="GO:0018580">
    <property type="term" value="F:nitronate monooxygenase activity"/>
    <property type="evidence" value="ECO:0007669"/>
    <property type="project" value="TreeGrafter"/>
</dbReference>
<reference evidence="1 2" key="1">
    <citation type="journal article" date="2017" name="Appl. Environ. Microbiol.">
        <title>Parallel evolution of two clades of a major Atlantic endemic Vibrio parahaemolyticus pathogen lineage by independent acquisition of related pathogenicity islands.</title>
        <authorList>
            <person name="Xu F."/>
            <person name="Gonzalez-Escalona N."/>
            <person name="Drees K.P."/>
            <person name="Sebra R.P."/>
            <person name="Cooper V.S."/>
            <person name="Jones S.H."/>
            <person name="Whistler C.A."/>
        </authorList>
    </citation>
    <scope>NUCLEOTIDE SEQUENCE [LARGE SCALE GENOMIC DNA]</scope>
    <source>
        <strain evidence="1 2">MAVP-3</strain>
    </source>
</reference>
<keyword evidence="1" id="KW-0560">Oxidoreductase</keyword>
<evidence type="ECO:0000313" key="1">
    <source>
        <dbReference type="EMBL" id="OXE30624.1"/>
    </source>
</evidence>
<name>A0A227J8D8_VIBPH</name>
<dbReference type="Proteomes" id="UP000214596">
    <property type="component" value="Unassembled WGS sequence"/>
</dbReference>
<organism evidence="1 2">
    <name type="scientific">Vibrio parahaemolyticus</name>
    <dbReference type="NCBI Taxonomy" id="670"/>
    <lineage>
        <taxon>Bacteria</taxon>
        <taxon>Pseudomonadati</taxon>
        <taxon>Pseudomonadota</taxon>
        <taxon>Gammaproteobacteria</taxon>
        <taxon>Vibrionales</taxon>
        <taxon>Vibrionaceae</taxon>
        <taxon>Vibrio</taxon>
    </lineage>
</organism>
<dbReference type="GO" id="GO:0051213">
    <property type="term" value="F:dioxygenase activity"/>
    <property type="evidence" value="ECO:0007669"/>
    <property type="project" value="UniProtKB-KW"/>
</dbReference>
<protein>
    <submittedName>
        <fullName evidence="1">2-nitropropane dioxygenase</fullName>
    </submittedName>
</protein>